<dbReference type="AlphaFoldDB" id="A0AA35UTS3"/>
<dbReference type="EMBL" id="CATKSH010000028">
    <property type="protein sequence ID" value="CAI9121949.1"/>
    <property type="molecule type" value="Genomic_DNA"/>
</dbReference>
<proteinExistence type="predicted"/>
<keyword evidence="2" id="KW-1185">Reference proteome</keyword>
<dbReference type="RefSeq" id="WP_289843826.1">
    <property type="nucleotide sequence ID" value="NZ_CATKSH010000028.1"/>
</dbReference>
<organism evidence="1 2">
    <name type="scientific">Brytella acorum</name>
    <dbReference type="NCBI Taxonomy" id="2959299"/>
    <lineage>
        <taxon>Bacteria</taxon>
        <taxon>Pseudomonadati</taxon>
        <taxon>Pseudomonadota</taxon>
        <taxon>Alphaproteobacteria</taxon>
        <taxon>Acetobacterales</taxon>
        <taxon>Acetobacteraceae</taxon>
        <taxon>Brytella</taxon>
    </lineage>
</organism>
<dbReference type="Proteomes" id="UP001176960">
    <property type="component" value="Unassembled WGS sequence"/>
</dbReference>
<evidence type="ECO:0000313" key="1">
    <source>
        <dbReference type="EMBL" id="CAI9121949.1"/>
    </source>
</evidence>
<reference evidence="1" key="1">
    <citation type="submission" date="2023-03" db="EMBL/GenBank/DDBJ databases">
        <authorList>
            <person name="Cleenwerck I."/>
        </authorList>
    </citation>
    <scope>NUCLEOTIDE SEQUENCE</scope>
    <source>
        <strain evidence="1">LMG 32879</strain>
    </source>
</reference>
<comment type="caution">
    <text evidence="1">The sequence shown here is derived from an EMBL/GenBank/DDBJ whole genome shotgun (WGS) entry which is preliminary data.</text>
</comment>
<protein>
    <submittedName>
        <fullName evidence="1">Uncharacterized protein</fullName>
    </submittedName>
</protein>
<evidence type="ECO:0000313" key="2">
    <source>
        <dbReference type="Proteomes" id="UP001176960"/>
    </source>
</evidence>
<accession>A0AA35UTS3</accession>
<name>A0AA35UTS3_9PROT</name>
<gene>
    <name evidence="1" type="ORF">LMG32879_002805</name>
</gene>
<sequence>MRSASMNAAQVAGRYTDLPDTEKALLWCIRAWVISLSGRPHLIERIDTTFESLGASEGAAELYGLMATVARGARRFIEINCVCYPHVGMDERRLLDALAFQQHGRHEDAFDILTDLLSTEAALTACDYLIRLAVTLSAAGHASGLSGQAVHSFARSNGTAAPGSYTLH</sequence>